<dbReference type="PROSITE" id="PS50088">
    <property type="entry name" value="ANK_REPEAT"/>
    <property type="match status" value="1"/>
</dbReference>
<feature type="region of interest" description="Disordered" evidence="4">
    <location>
        <begin position="477"/>
        <end position="501"/>
    </location>
</feature>
<gene>
    <name evidence="6" type="ORF">GAYE_SCF65G6801</name>
</gene>
<dbReference type="SMART" id="SM00248">
    <property type="entry name" value="ANK"/>
    <property type="match status" value="2"/>
</dbReference>
<proteinExistence type="predicted"/>
<dbReference type="Gene3D" id="1.25.40.20">
    <property type="entry name" value="Ankyrin repeat-containing domain"/>
    <property type="match status" value="1"/>
</dbReference>
<evidence type="ECO:0000259" key="5">
    <source>
        <dbReference type="Pfam" id="PF23598"/>
    </source>
</evidence>
<evidence type="ECO:0000313" key="6">
    <source>
        <dbReference type="EMBL" id="KAK4528854.1"/>
    </source>
</evidence>
<keyword evidence="2" id="KW-0677">Repeat</keyword>
<dbReference type="PROSITE" id="PS50297">
    <property type="entry name" value="ANK_REP_REGION"/>
    <property type="match status" value="1"/>
</dbReference>
<dbReference type="EMBL" id="JANCYU010000070">
    <property type="protein sequence ID" value="KAK4528854.1"/>
    <property type="molecule type" value="Genomic_DNA"/>
</dbReference>
<name>A0AAV9INN8_9RHOD</name>
<dbReference type="InterPro" id="IPR055414">
    <property type="entry name" value="LRR_R13L4/SHOC2-like"/>
</dbReference>
<reference evidence="6 7" key="1">
    <citation type="submission" date="2022-07" db="EMBL/GenBank/DDBJ databases">
        <title>Genome-wide signatures of adaptation to extreme environments.</title>
        <authorList>
            <person name="Cho C.H."/>
            <person name="Yoon H.S."/>
        </authorList>
    </citation>
    <scope>NUCLEOTIDE SEQUENCE [LARGE SCALE GENOMIC DNA]</scope>
    <source>
        <strain evidence="6 7">108.79 E11</strain>
    </source>
</reference>
<protein>
    <recommendedName>
        <fullName evidence="5">Disease resistance R13L4/SHOC-2-like LRR domain-containing protein</fullName>
    </recommendedName>
</protein>
<feature type="domain" description="Disease resistance R13L4/SHOC-2-like LRR" evidence="5">
    <location>
        <begin position="266"/>
        <end position="387"/>
    </location>
</feature>
<accession>A0AAV9INN8</accession>
<dbReference type="Proteomes" id="UP001300502">
    <property type="component" value="Unassembled WGS sequence"/>
</dbReference>
<dbReference type="InterPro" id="IPR036770">
    <property type="entry name" value="Ankyrin_rpt-contain_sf"/>
</dbReference>
<sequence>MRRGSSSSAAGRATGRTFENRRKGRPVSKIDLFFRYIYEEDTRNLREILQADNFSAIKPFNDQGIPPLHFAVLNRRLKSLKCLVEHIDRVHSQSDIDFRDDEHDQTPLMLAAELGWVEGAKVLLENGADLTVKDEDGHTAREYGVLADAKQVLSLFDEWKTKHNIPEEVLEEEEVVFETSTQKNRSKRKELERQQLSTMELAVTGSSNSNTQEKSALEKKKAGSDILSDIDERTKLSSLADWDELKLAIHELRRDLNIDRSDNQVEGSFLIDPALWSYDILQRLSLRIPNGCMSSLPEDLGKLSNLSSLIINDNSFRFLPESIGQLHALRVLEVENNQLEQLPESIGQCKKLEAVRLSGNKLKSLKPLNEATDLVSLHCDRNQLEELDLDFTRMNRLAVLSATGNRLKQLPDSIGCLDNLTTLQLSRNEIQVLPNSMGDLKKLQTVTLDENPIRDKKILKILTKGKKPMKEFLQYVKKQRGRKTNNNNNNNRSESDDDENL</sequence>
<dbReference type="Pfam" id="PF23598">
    <property type="entry name" value="LRR_14"/>
    <property type="match status" value="1"/>
</dbReference>
<dbReference type="SMART" id="SM00369">
    <property type="entry name" value="LRR_TYP"/>
    <property type="match status" value="4"/>
</dbReference>
<dbReference type="GO" id="GO:0005737">
    <property type="term" value="C:cytoplasm"/>
    <property type="evidence" value="ECO:0007669"/>
    <property type="project" value="TreeGrafter"/>
</dbReference>
<dbReference type="PANTHER" id="PTHR48051">
    <property type="match status" value="1"/>
</dbReference>
<feature type="region of interest" description="Disordered" evidence="4">
    <location>
        <begin position="1"/>
        <end position="21"/>
    </location>
</feature>
<dbReference type="SUPFAM" id="SSF52058">
    <property type="entry name" value="L domain-like"/>
    <property type="match status" value="1"/>
</dbReference>
<evidence type="ECO:0000256" key="3">
    <source>
        <dbReference type="PROSITE-ProRule" id="PRU00023"/>
    </source>
</evidence>
<organism evidence="6 7">
    <name type="scientific">Galdieria yellowstonensis</name>
    <dbReference type="NCBI Taxonomy" id="3028027"/>
    <lineage>
        <taxon>Eukaryota</taxon>
        <taxon>Rhodophyta</taxon>
        <taxon>Bangiophyceae</taxon>
        <taxon>Galdieriales</taxon>
        <taxon>Galdieriaceae</taxon>
        <taxon>Galdieria</taxon>
    </lineage>
</organism>
<dbReference type="PROSITE" id="PS51450">
    <property type="entry name" value="LRR"/>
    <property type="match status" value="1"/>
</dbReference>
<evidence type="ECO:0000313" key="7">
    <source>
        <dbReference type="Proteomes" id="UP001300502"/>
    </source>
</evidence>
<dbReference type="Pfam" id="PF13855">
    <property type="entry name" value="LRR_8"/>
    <property type="match status" value="1"/>
</dbReference>
<dbReference type="SUPFAM" id="SSF48403">
    <property type="entry name" value="Ankyrin repeat"/>
    <property type="match status" value="1"/>
</dbReference>
<feature type="repeat" description="ANK" evidence="3">
    <location>
        <begin position="103"/>
        <end position="135"/>
    </location>
</feature>
<dbReference type="SMART" id="SM00364">
    <property type="entry name" value="LRR_BAC"/>
    <property type="match status" value="4"/>
</dbReference>
<dbReference type="Pfam" id="PF12796">
    <property type="entry name" value="Ank_2"/>
    <property type="match status" value="1"/>
</dbReference>
<feature type="compositionally biased region" description="Low complexity" evidence="4">
    <location>
        <begin position="1"/>
        <end position="17"/>
    </location>
</feature>
<dbReference type="InterPro" id="IPR050216">
    <property type="entry name" value="LRR_domain-containing"/>
</dbReference>
<dbReference type="InterPro" id="IPR032675">
    <property type="entry name" value="LRR_dom_sf"/>
</dbReference>
<dbReference type="InterPro" id="IPR003591">
    <property type="entry name" value="Leu-rich_rpt_typical-subtyp"/>
</dbReference>
<dbReference type="InterPro" id="IPR002110">
    <property type="entry name" value="Ankyrin_rpt"/>
</dbReference>
<keyword evidence="7" id="KW-1185">Reference proteome</keyword>
<evidence type="ECO:0000256" key="1">
    <source>
        <dbReference type="ARBA" id="ARBA00022614"/>
    </source>
</evidence>
<keyword evidence="1" id="KW-0433">Leucine-rich repeat</keyword>
<keyword evidence="3" id="KW-0040">ANK repeat</keyword>
<dbReference type="PANTHER" id="PTHR48051:SF1">
    <property type="entry name" value="RAS SUPPRESSOR PROTEIN 1"/>
    <property type="match status" value="1"/>
</dbReference>
<evidence type="ECO:0000256" key="4">
    <source>
        <dbReference type="SAM" id="MobiDB-lite"/>
    </source>
</evidence>
<evidence type="ECO:0000256" key="2">
    <source>
        <dbReference type="ARBA" id="ARBA00022737"/>
    </source>
</evidence>
<dbReference type="Gene3D" id="3.80.10.10">
    <property type="entry name" value="Ribonuclease Inhibitor"/>
    <property type="match status" value="2"/>
</dbReference>
<dbReference type="AlphaFoldDB" id="A0AAV9INN8"/>
<dbReference type="InterPro" id="IPR001611">
    <property type="entry name" value="Leu-rich_rpt"/>
</dbReference>
<comment type="caution">
    <text evidence="6">The sequence shown here is derived from an EMBL/GenBank/DDBJ whole genome shotgun (WGS) entry which is preliminary data.</text>
</comment>